<name>A0ABV1L329_9BACL</name>
<feature type="domain" description="GH18" evidence="1">
    <location>
        <begin position="239"/>
        <end position="558"/>
    </location>
</feature>
<dbReference type="EMBL" id="JASKHM010000024">
    <property type="protein sequence ID" value="MEQ4486765.1"/>
    <property type="molecule type" value="Genomic_DNA"/>
</dbReference>
<dbReference type="InterPro" id="IPR017853">
    <property type="entry name" value="GH"/>
</dbReference>
<dbReference type="InterPro" id="IPR011583">
    <property type="entry name" value="Chitinase_II/V-like_cat"/>
</dbReference>
<dbReference type="PROSITE" id="PS51910">
    <property type="entry name" value="GH18_2"/>
    <property type="match status" value="1"/>
</dbReference>
<dbReference type="Gene3D" id="2.30.30.40">
    <property type="entry name" value="SH3 Domains"/>
    <property type="match status" value="1"/>
</dbReference>
<dbReference type="PANTHER" id="PTHR46066:SF2">
    <property type="entry name" value="CHITINASE DOMAIN-CONTAINING PROTEIN 1"/>
    <property type="match status" value="1"/>
</dbReference>
<dbReference type="RefSeq" id="WP_232189846.1">
    <property type="nucleotide sequence ID" value="NZ_JAIOAP010000023.1"/>
</dbReference>
<dbReference type="Gene3D" id="3.10.50.10">
    <property type="match status" value="1"/>
</dbReference>
<dbReference type="Gene3D" id="3.30.457.10">
    <property type="entry name" value="Copper amine oxidase-like, N-terminal domain"/>
    <property type="match status" value="1"/>
</dbReference>
<dbReference type="Pfam" id="PF00704">
    <property type="entry name" value="Glyco_hydro_18"/>
    <property type="match status" value="1"/>
</dbReference>
<dbReference type="InterPro" id="IPR012854">
    <property type="entry name" value="Cu_amine_oxidase-like_N"/>
</dbReference>
<evidence type="ECO:0000313" key="3">
    <source>
        <dbReference type="Proteomes" id="UP001493487"/>
    </source>
</evidence>
<dbReference type="Gene3D" id="3.20.20.80">
    <property type="entry name" value="Glycosidases"/>
    <property type="match status" value="1"/>
</dbReference>
<evidence type="ECO:0000313" key="2">
    <source>
        <dbReference type="EMBL" id="MEQ4486765.1"/>
    </source>
</evidence>
<dbReference type="InterPro" id="IPR036582">
    <property type="entry name" value="Mao_N_sf"/>
</dbReference>
<protein>
    <submittedName>
        <fullName evidence="2">Glycosyl hydrolase family 18 protein</fullName>
    </submittedName>
</protein>
<comment type="caution">
    <text evidence="2">The sequence shown here is derived from an EMBL/GenBank/DDBJ whole genome shotgun (WGS) entry which is preliminary data.</text>
</comment>
<proteinExistence type="predicted"/>
<dbReference type="PANTHER" id="PTHR46066">
    <property type="entry name" value="CHITINASE DOMAIN-CONTAINING PROTEIN 1 FAMILY MEMBER"/>
    <property type="match status" value="1"/>
</dbReference>
<dbReference type="SUPFAM" id="SSF51445">
    <property type="entry name" value="(Trans)glycosidases"/>
    <property type="match status" value="1"/>
</dbReference>
<reference evidence="2 3" key="1">
    <citation type="journal article" date="2023" name="Genome Announc.">
        <title>Pan-Genome Analyses of the Genus Cohnella and Proposal of the Novel Species Cohnella silvisoli sp. nov., Isolated from Forest Soil.</title>
        <authorList>
            <person name="Wang C."/>
            <person name="Mao L."/>
            <person name="Bao G."/>
            <person name="Zhu H."/>
        </authorList>
    </citation>
    <scope>NUCLEOTIDE SEQUENCE [LARGE SCALE GENOMIC DNA]</scope>
    <source>
        <strain evidence="2 3">NL03-T5-1</strain>
    </source>
</reference>
<dbReference type="SMART" id="SM00636">
    <property type="entry name" value="Glyco_18"/>
    <property type="match status" value="1"/>
</dbReference>
<accession>A0ABV1L329</accession>
<dbReference type="InterPro" id="IPR003646">
    <property type="entry name" value="SH3-like_bac-type"/>
</dbReference>
<dbReference type="Pfam" id="PF07833">
    <property type="entry name" value="Cu_amine_oxidN1"/>
    <property type="match status" value="1"/>
</dbReference>
<evidence type="ECO:0000259" key="1">
    <source>
        <dbReference type="PROSITE" id="PS51910"/>
    </source>
</evidence>
<keyword evidence="2" id="KW-0378">Hydrolase</keyword>
<dbReference type="GO" id="GO:0016787">
    <property type="term" value="F:hydrolase activity"/>
    <property type="evidence" value="ECO:0007669"/>
    <property type="project" value="UniProtKB-KW"/>
</dbReference>
<sequence>MLLLLFVAAAVAIIWWKASGLPNSSYIKPEYSSKPFPVMVQGKWTNAYAQGNKEGLLIPIAVAQQLVGDGVRYEEKTESIILTTETKVLHFKTGELDATLNRKPFALRFAAKKVDGKLYLPLAPLTELFGVKAEVGESTGIVTLLMPGEAIQHAGVPDANEKGIKLREGSDKSFAIIEDLPAGADLRLWGESDGWYKAQSKSGHIGYVSKGSVTLLSVEQIPESTAPEDSFVAWKGTGKRINLTWEAVYSANPDPNKIGELPGVNVVSPTWFELLDGKGNIRSKADAGYSTWARSKGIQVWGLYSNGFEPDRTHIALASYESRFAMIQQLLAYAKTFKLQGINIDFENVYTKDKDNLVQFMREMTPLLHEQNLVVSIDVTPKSNSEMWSAFLDRERLGTIVDFMMVMAYDEHWASSPVSGSVSSLSWAENSIQRILEEDRVPSSKLILSIPYYTRIWTEEPDGKQGVKVTSKTMDMDAVQQLLKEKKLKPTFSEETGQRYVEFKEGNLVKKIWIEDASSIRARAEIAKKYNLAGIASWRRGFESSDIWGVLDKTLQSRP</sequence>
<dbReference type="InterPro" id="IPR001223">
    <property type="entry name" value="Glyco_hydro18_cat"/>
</dbReference>
<gene>
    <name evidence="2" type="ORF">QJS35_30745</name>
</gene>
<dbReference type="Proteomes" id="UP001493487">
    <property type="component" value="Unassembled WGS sequence"/>
</dbReference>
<dbReference type="SUPFAM" id="SSF55383">
    <property type="entry name" value="Copper amine oxidase, domain N"/>
    <property type="match status" value="1"/>
</dbReference>
<keyword evidence="3" id="KW-1185">Reference proteome</keyword>
<organism evidence="2 3">
    <name type="scientific">Cohnella silvisoli</name>
    <dbReference type="NCBI Taxonomy" id="2873699"/>
    <lineage>
        <taxon>Bacteria</taxon>
        <taxon>Bacillati</taxon>
        <taxon>Bacillota</taxon>
        <taxon>Bacilli</taxon>
        <taxon>Bacillales</taxon>
        <taxon>Paenibacillaceae</taxon>
        <taxon>Cohnella</taxon>
    </lineage>
</organism>
<dbReference type="Pfam" id="PF08239">
    <property type="entry name" value="SH3_3"/>
    <property type="match status" value="1"/>
</dbReference>
<dbReference type="InterPro" id="IPR029070">
    <property type="entry name" value="Chitinase_insertion_sf"/>
</dbReference>